<dbReference type="AlphaFoldDB" id="A0A9J5YLW2"/>
<reference evidence="2 3" key="1">
    <citation type="submission" date="2020-09" db="EMBL/GenBank/DDBJ databases">
        <title>De no assembly of potato wild relative species, Solanum commersonii.</title>
        <authorList>
            <person name="Cho K."/>
        </authorList>
    </citation>
    <scope>NUCLEOTIDE SEQUENCE [LARGE SCALE GENOMIC DNA]</scope>
    <source>
        <strain evidence="2">LZ3.2</strain>
        <tissue evidence="2">Leaf</tissue>
    </source>
</reference>
<accession>A0A9J5YLW2</accession>
<feature type="compositionally biased region" description="Polar residues" evidence="1">
    <location>
        <begin position="54"/>
        <end position="67"/>
    </location>
</feature>
<dbReference type="Proteomes" id="UP000824120">
    <property type="component" value="Chromosome 6"/>
</dbReference>
<gene>
    <name evidence="2" type="ORF">H5410_032097</name>
</gene>
<evidence type="ECO:0000313" key="3">
    <source>
        <dbReference type="Proteomes" id="UP000824120"/>
    </source>
</evidence>
<evidence type="ECO:0000313" key="2">
    <source>
        <dbReference type="EMBL" id="KAG5600727.1"/>
    </source>
</evidence>
<evidence type="ECO:0000256" key="1">
    <source>
        <dbReference type="SAM" id="MobiDB-lite"/>
    </source>
</evidence>
<comment type="caution">
    <text evidence="2">The sequence shown here is derived from an EMBL/GenBank/DDBJ whole genome shotgun (WGS) entry which is preliminary data.</text>
</comment>
<proteinExistence type="predicted"/>
<keyword evidence="3" id="KW-1185">Reference proteome</keyword>
<feature type="region of interest" description="Disordered" evidence="1">
    <location>
        <begin position="1"/>
        <end position="67"/>
    </location>
</feature>
<name>A0A9J5YLW2_SOLCO</name>
<dbReference type="EMBL" id="JACXVP010000006">
    <property type="protein sequence ID" value="KAG5600727.1"/>
    <property type="molecule type" value="Genomic_DNA"/>
</dbReference>
<sequence>MRGNSFSSRHIKVEQQRVRRVATSARRAEYRGRSTGKASCSEQDQSEYEKSDEQPTASNSSEPLKRI</sequence>
<organism evidence="2 3">
    <name type="scientific">Solanum commersonii</name>
    <name type="common">Commerson's wild potato</name>
    <name type="synonym">Commerson's nightshade</name>
    <dbReference type="NCBI Taxonomy" id="4109"/>
    <lineage>
        <taxon>Eukaryota</taxon>
        <taxon>Viridiplantae</taxon>
        <taxon>Streptophyta</taxon>
        <taxon>Embryophyta</taxon>
        <taxon>Tracheophyta</taxon>
        <taxon>Spermatophyta</taxon>
        <taxon>Magnoliopsida</taxon>
        <taxon>eudicotyledons</taxon>
        <taxon>Gunneridae</taxon>
        <taxon>Pentapetalae</taxon>
        <taxon>asterids</taxon>
        <taxon>lamiids</taxon>
        <taxon>Solanales</taxon>
        <taxon>Solanaceae</taxon>
        <taxon>Solanoideae</taxon>
        <taxon>Solaneae</taxon>
        <taxon>Solanum</taxon>
    </lineage>
</organism>
<protein>
    <submittedName>
        <fullName evidence="2">Uncharacterized protein</fullName>
    </submittedName>
</protein>